<feature type="transmembrane region" description="Helical" evidence="1">
    <location>
        <begin position="230"/>
        <end position="251"/>
    </location>
</feature>
<dbReference type="RefSeq" id="WP_189005442.1">
    <property type="nucleotide sequence ID" value="NZ_BMOD01000019.1"/>
</dbReference>
<feature type="transmembrane region" description="Helical" evidence="1">
    <location>
        <begin position="59"/>
        <end position="78"/>
    </location>
</feature>
<dbReference type="EMBL" id="BMOD01000019">
    <property type="protein sequence ID" value="GGJ48544.1"/>
    <property type="molecule type" value="Genomic_DNA"/>
</dbReference>
<keyword evidence="3" id="KW-1185">Reference proteome</keyword>
<evidence type="ECO:0000313" key="2">
    <source>
        <dbReference type="EMBL" id="GGJ48544.1"/>
    </source>
</evidence>
<feature type="transmembrane region" description="Helical" evidence="1">
    <location>
        <begin position="112"/>
        <end position="129"/>
    </location>
</feature>
<feature type="transmembrane region" description="Helical" evidence="1">
    <location>
        <begin position="20"/>
        <end position="39"/>
    </location>
</feature>
<comment type="caution">
    <text evidence="2">The sequence shown here is derived from an EMBL/GenBank/DDBJ whole genome shotgun (WGS) entry which is preliminary data.</text>
</comment>
<dbReference type="PANTHER" id="PTHR36832:SF2">
    <property type="entry name" value="INTEGRAL MEMBRANE PROTEIN"/>
    <property type="match status" value="1"/>
</dbReference>
<accession>A0ABQ2D7E9</accession>
<feature type="transmembrane region" description="Helical" evidence="1">
    <location>
        <begin position="174"/>
        <end position="193"/>
    </location>
</feature>
<dbReference type="PANTHER" id="PTHR36832">
    <property type="entry name" value="SLR1174 PROTEIN-RELATED"/>
    <property type="match status" value="1"/>
</dbReference>
<proteinExistence type="predicted"/>
<organism evidence="2 3">
    <name type="scientific">Deinococcus roseus</name>
    <dbReference type="NCBI Taxonomy" id="392414"/>
    <lineage>
        <taxon>Bacteria</taxon>
        <taxon>Thermotogati</taxon>
        <taxon>Deinococcota</taxon>
        <taxon>Deinococci</taxon>
        <taxon>Deinococcales</taxon>
        <taxon>Deinococcaceae</taxon>
        <taxon>Deinococcus</taxon>
    </lineage>
</organism>
<keyword evidence="1" id="KW-0472">Membrane</keyword>
<reference evidence="3" key="1">
    <citation type="journal article" date="2019" name="Int. J. Syst. Evol. Microbiol.">
        <title>The Global Catalogue of Microorganisms (GCM) 10K type strain sequencing project: providing services to taxonomists for standard genome sequencing and annotation.</title>
        <authorList>
            <consortium name="The Broad Institute Genomics Platform"/>
            <consortium name="The Broad Institute Genome Sequencing Center for Infectious Disease"/>
            <person name="Wu L."/>
            <person name="Ma J."/>
        </authorList>
    </citation>
    <scope>NUCLEOTIDE SEQUENCE [LARGE SCALE GENOMIC DNA]</scope>
    <source>
        <strain evidence="3">JCM 14370</strain>
    </source>
</reference>
<dbReference type="InterPro" id="IPR010390">
    <property type="entry name" value="ABC-2_transporter-like"/>
</dbReference>
<sequence length="263" mass="29703">MTVFWEIMVRAFQRQITYRAAALAGLATNLFFGFIKAAMVEAYYQNTQILSGMDVKAAVTYTVVTQALLGFLSIFGTFDLMRTIYRGEVATDLLKPISFLGLWMARDFGQSVAQLLLRGSVILLVYGLFMDMGFPESPMQWIYTVVSLLLGWTVWFVVRFLVNLGAFWSPDARGIARLCYAFTLLLSGLLMPIRLYPEWVQKFAAWTPFPYVLNTPMEIYSGVLSSQEMLHALVLQGIWLVALLILTQGVWQQASKRLMVLGG</sequence>
<dbReference type="Pfam" id="PF06182">
    <property type="entry name" value="ABC2_membrane_6"/>
    <property type="match status" value="1"/>
</dbReference>
<name>A0ABQ2D7E9_9DEIO</name>
<protein>
    <submittedName>
        <fullName evidence="2">ABC transporter permease</fullName>
    </submittedName>
</protein>
<keyword evidence="1" id="KW-0812">Transmembrane</keyword>
<dbReference type="Proteomes" id="UP000632222">
    <property type="component" value="Unassembled WGS sequence"/>
</dbReference>
<evidence type="ECO:0000256" key="1">
    <source>
        <dbReference type="SAM" id="Phobius"/>
    </source>
</evidence>
<keyword evidence="1" id="KW-1133">Transmembrane helix</keyword>
<gene>
    <name evidence="2" type="ORF">GCM10008938_38180</name>
</gene>
<feature type="transmembrane region" description="Helical" evidence="1">
    <location>
        <begin position="141"/>
        <end position="162"/>
    </location>
</feature>
<evidence type="ECO:0000313" key="3">
    <source>
        <dbReference type="Proteomes" id="UP000632222"/>
    </source>
</evidence>